<accession>A0ABN1JR99</accession>
<comment type="caution">
    <text evidence="1">The sequence shown here is derived from an EMBL/GenBank/DDBJ whole genome shotgun (WGS) entry which is preliminary data.</text>
</comment>
<dbReference type="Proteomes" id="UP001500736">
    <property type="component" value="Unassembled WGS sequence"/>
</dbReference>
<evidence type="ECO:0000313" key="1">
    <source>
        <dbReference type="EMBL" id="GAA0745131.1"/>
    </source>
</evidence>
<sequence>MLIYYFVIHSTVTKIKNARLLGININHLKQNIMRTLNTNQLTGTLENTRSNSWNSKRRFRS</sequence>
<name>A0ABN1JR99_9FLAO</name>
<protein>
    <submittedName>
        <fullName evidence="1">Uncharacterized protein</fullName>
    </submittedName>
</protein>
<organism evidence="1 2">
    <name type="scientific">Gaetbulibacter jejuensis</name>
    <dbReference type="NCBI Taxonomy" id="584607"/>
    <lineage>
        <taxon>Bacteria</taxon>
        <taxon>Pseudomonadati</taxon>
        <taxon>Bacteroidota</taxon>
        <taxon>Flavobacteriia</taxon>
        <taxon>Flavobacteriales</taxon>
        <taxon>Flavobacteriaceae</taxon>
        <taxon>Gaetbulibacter</taxon>
    </lineage>
</organism>
<proteinExistence type="predicted"/>
<gene>
    <name evidence="1" type="ORF">GCM10009431_19840</name>
</gene>
<evidence type="ECO:0000313" key="2">
    <source>
        <dbReference type="Proteomes" id="UP001500736"/>
    </source>
</evidence>
<keyword evidence="2" id="KW-1185">Reference proteome</keyword>
<dbReference type="EMBL" id="BAAAGF010000003">
    <property type="protein sequence ID" value="GAA0745131.1"/>
    <property type="molecule type" value="Genomic_DNA"/>
</dbReference>
<reference evidence="1 2" key="1">
    <citation type="journal article" date="2019" name="Int. J. Syst. Evol. Microbiol.">
        <title>The Global Catalogue of Microorganisms (GCM) 10K type strain sequencing project: providing services to taxonomists for standard genome sequencing and annotation.</title>
        <authorList>
            <consortium name="The Broad Institute Genomics Platform"/>
            <consortium name="The Broad Institute Genome Sequencing Center for Infectious Disease"/>
            <person name="Wu L."/>
            <person name="Ma J."/>
        </authorList>
    </citation>
    <scope>NUCLEOTIDE SEQUENCE [LARGE SCALE GENOMIC DNA]</scope>
    <source>
        <strain evidence="1 2">JCM 15976</strain>
    </source>
</reference>